<evidence type="ECO:0000256" key="6">
    <source>
        <dbReference type="ARBA" id="ARBA00023326"/>
    </source>
</evidence>
<dbReference type="InterPro" id="IPR001547">
    <property type="entry name" value="Glyco_hydro_5"/>
</dbReference>
<dbReference type="GeneID" id="82157406"/>
<dbReference type="PANTHER" id="PTHR31297:SF41">
    <property type="entry name" value="ENDOGLUCANASE, PUTATIVE (AFU_ORTHOLOGUE AFUA_5G01830)-RELATED"/>
    <property type="match status" value="1"/>
</dbReference>
<evidence type="ECO:0000256" key="3">
    <source>
        <dbReference type="ARBA" id="ARBA00023001"/>
    </source>
</evidence>
<keyword evidence="6" id="KW-0624">Polysaccharide degradation</keyword>
<dbReference type="Pfam" id="PF00150">
    <property type="entry name" value="Cellulase"/>
    <property type="match status" value="1"/>
</dbReference>
<dbReference type="Proteomes" id="UP001193734">
    <property type="component" value="Unassembled WGS sequence"/>
</dbReference>
<dbReference type="InterPro" id="IPR013783">
    <property type="entry name" value="Ig-like_fold"/>
</dbReference>
<keyword evidence="4" id="KW-0119">Carbohydrate metabolism</keyword>
<keyword evidence="3" id="KW-0136">Cellulose degradation</keyword>
<protein>
    <submittedName>
        <fullName evidence="11">Cellulase family glycosylhydrolase</fullName>
    </submittedName>
</protein>
<gene>
    <name evidence="11" type="ORF">HPS55_06465</name>
</gene>
<reference evidence="11 12" key="1">
    <citation type="submission" date="2020-05" db="EMBL/GenBank/DDBJ databases">
        <title>Distinct polysaccharide utilization as determinants for interspecies competition between intestinal Prevotella spp.</title>
        <authorList>
            <person name="Galvez E.J.C."/>
            <person name="Iljazovic A."/>
            <person name="Strowig T."/>
        </authorList>
    </citation>
    <scope>NUCLEOTIDE SEQUENCE [LARGE SCALE GENOMIC DNA]</scope>
    <source>
        <strain evidence="11 12">PROD</strain>
    </source>
</reference>
<evidence type="ECO:0000313" key="12">
    <source>
        <dbReference type="Proteomes" id="UP001193734"/>
    </source>
</evidence>
<dbReference type="CDD" id="cd14948">
    <property type="entry name" value="BACON"/>
    <property type="match status" value="1"/>
</dbReference>
<dbReference type="InterPro" id="IPR050386">
    <property type="entry name" value="Glycosyl_hydrolase_5"/>
</dbReference>
<evidence type="ECO:0000259" key="10">
    <source>
        <dbReference type="Pfam" id="PF19190"/>
    </source>
</evidence>
<dbReference type="Pfam" id="PF19190">
    <property type="entry name" value="BACON_2"/>
    <property type="match status" value="1"/>
</dbReference>
<dbReference type="PANTHER" id="PTHR31297">
    <property type="entry name" value="GLUCAN ENDO-1,6-BETA-GLUCOSIDASE B"/>
    <property type="match status" value="1"/>
</dbReference>
<keyword evidence="12" id="KW-1185">Reference proteome</keyword>
<evidence type="ECO:0000256" key="1">
    <source>
        <dbReference type="ARBA" id="ARBA00005641"/>
    </source>
</evidence>
<dbReference type="RefSeq" id="WP_172174550.1">
    <property type="nucleotide sequence ID" value="NZ_CASGIA010000005.1"/>
</dbReference>
<feature type="domain" description="Glycoside hydrolase family 5" evidence="9">
    <location>
        <begin position="155"/>
        <end position="466"/>
    </location>
</feature>
<evidence type="ECO:0000256" key="8">
    <source>
        <dbReference type="SAM" id="SignalP"/>
    </source>
</evidence>
<organism evidence="11 12">
    <name type="scientific">Xylanibacter rodentium</name>
    <dbReference type="NCBI Taxonomy" id="2736289"/>
    <lineage>
        <taxon>Bacteria</taxon>
        <taxon>Pseudomonadati</taxon>
        <taxon>Bacteroidota</taxon>
        <taxon>Bacteroidia</taxon>
        <taxon>Bacteroidales</taxon>
        <taxon>Prevotellaceae</taxon>
        <taxon>Xylanibacter</taxon>
    </lineage>
</organism>
<dbReference type="PROSITE" id="PS51257">
    <property type="entry name" value="PROKAR_LIPOPROTEIN"/>
    <property type="match status" value="1"/>
</dbReference>
<evidence type="ECO:0000313" key="11">
    <source>
        <dbReference type="EMBL" id="NPE13972.1"/>
    </source>
</evidence>
<dbReference type="InterPro" id="IPR017853">
    <property type="entry name" value="GH"/>
</dbReference>
<comment type="caution">
    <text evidence="11">The sequence shown here is derived from an EMBL/GenBank/DDBJ whole genome shotgun (WGS) entry which is preliminary data.</text>
</comment>
<feature type="signal peptide" evidence="8">
    <location>
        <begin position="1"/>
        <end position="23"/>
    </location>
</feature>
<dbReference type="Gene3D" id="2.60.40.10">
    <property type="entry name" value="Immunoglobulins"/>
    <property type="match status" value="1"/>
</dbReference>
<evidence type="ECO:0000256" key="4">
    <source>
        <dbReference type="ARBA" id="ARBA00023277"/>
    </source>
</evidence>
<dbReference type="Gene3D" id="3.20.20.80">
    <property type="entry name" value="Glycosidases"/>
    <property type="match status" value="1"/>
</dbReference>
<accession>A0ABX2AT93</accession>
<proteinExistence type="inferred from homology"/>
<comment type="similarity">
    <text evidence="1 7">Belongs to the glycosyl hydrolase 5 (cellulase A) family.</text>
</comment>
<dbReference type="SUPFAM" id="SSF51445">
    <property type="entry name" value="(Trans)glycosidases"/>
    <property type="match status" value="1"/>
</dbReference>
<name>A0ABX2AT93_9BACT</name>
<dbReference type="EMBL" id="JABKKE010000008">
    <property type="protein sequence ID" value="NPE13972.1"/>
    <property type="molecule type" value="Genomic_DNA"/>
</dbReference>
<evidence type="ECO:0000256" key="2">
    <source>
        <dbReference type="ARBA" id="ARBA00022801"/>
    </source>
</evidence>
<evidence type="ECO:0000256" key="7">
    <source>
        <dbReference type="RuleBase" id="RU361153"/>
    </source>
</evidence>
<sequence>MKRLYIFLTAAFAIMTFALSSCSDDDDPNPLAGSNGTLDISTTGMSFTVDGGTASFTVVGGTAFVRSESDWLTVERTSGNNKSSEFLVACEKNDGEERTGTILANLNGAFARIAVIQTGKVVKPDVEYTFRKSAELAREMYPGWNLGNTLEATGTGLGAETAWQGTRTTREVIDFVKAQGFRSVRIPCSWDIHSTDSRINTEWMERVKEVVDYCIEAGLYVVLNDHWDGGWIEEKGFSKSSDKYVPVDEETIVDKTAQLKNYWTQIAAAFKNYDEHLLFAGLNEPFQNYALFNSRHKELTPILNRYNQAFIDAVRATGGNHARRTLVVQGPATNISSAVDPAMGFTMPEDTDEGYIMVEVHYYDPWNFCGQTDNGAWFWGEGNHVDGSSHNVTSGEESWIRSQFGSLKTTFIDKGYPVIIGEYGAQWRSLTANQSEHDASVKAFFREVNRQAVNNGIVAFAWDINAPNQGGEKGVMTILNRSSLSVFCQPAMDGISEGTKSAAWPQ</sequence>
<keyword evidence="8" id="KW-0732">Signal</keyword>
<keyword evidence="2 7" id="KW-0378">Hydrolase</keyword>
<evidence type="ECO:0000256" key="5">
    <source>
        <dbReference type="ARBA" id="ARBA00023295"/>
    </source>
</evidence>
<feature type="domain" description="BACON" evidence="10">
    <location>
        <begin position="39"/>
        <end position="119"/>
    </location>
</feature>
<dbReference type="InterPro" id="IPR024361">
    <property type="entry name" value="BACON"/>
</dbReference>
<feature type="chain" id="PRO_5046207357" evidence="8">
    <location>
        <begin position="24"/>
        <end position="506"/>
    </location>
</feature>
<evidence type="ECO:0000259" key="9">
    <source>
        <dbReference type="Pfam" id="PF00150"/>
    </source>
</evidence>
<keyword evidence="5 7" id="KW-0326">Glycosidase</keyword>